<dbReference type="RefSeq" id="WP_041731948.1">
    <property type="nucleotide sequence ID" value="NZ_AP014577.1"/>
</dbReference>
<feature type="transmembrane region" description="Helical" evidence="1">
    <location>
        <begin position="58"/>
        <end position="82"/>
    </location>
</feature>
<protein>
    <submittedName>
        <fullName evidence="2">Uncharacterized protein</fullName>
    </submittedName>
</protein>
<organism evidence="2 3">
    <name type="scientific">Caballeronia cordobensis</name>
    <name type="common">Burkholderia cordobensis</name>
    <dbReference type="NCBI Taxonomy" id="1353886"/>
    <lineage>
        <taxon>Bacteria</taxon>
        <taxon>Pseudomonadati</taxon>
        <taxon>Pseudomonadota</taxon>
        <taxon>Betaproteobacteria</taxon>
        <taxon>Burkholderiales</taxon>
        <taxon>Burkholderiaceae</taxon>
        <taxon>Caballeronia</taxon>
    </lineage>
</organism>
<dbReference type="EMBL" id="FCNY02000036">
    <property type="protein sequence ID" value="SAL70825.1"/>
    <property type="molecule type" value="Genomic_DNA"/>
</dbReference>
<dbReference type="Proteomes" id="UP000054740">
    <property type="component" value="Unassembled WGS sequence"/>
</dbReference>
<feature type="transmembrane region" description="Helical" evidence="1">
    <location>
        <begin position="12"/>
        <end position="38"/>
    </location>
</feature>
<keyword evidence="3" id="KW-1185">Reference proteome</keyword>
<keyword evidence="1" id="KW-0812">Transmembrane</keyword>
<evidence type="ECO:0000313" key="2">
    <source>
        <dbReference type="EMBL" id="SAL70825.1"/>
    </source>
</evidence>
<reference evidence="3" key="1">
    <citation type="submission" date="2016-01" db="EMBL/GenBank/DDBJ databases">
        <authorList>
            <person name="Peeters C."/>
        </authorList>
    </citation>
    <scope>NUCLEOTIDE SEQUENCE [LARGE SCALE GENOMIC DNA]</scope>
</reference>
<evidence type="ECO:0000313" key="3">
    <source>
        <dbReference type="Proteomes" id="UP000054740"/>
    </source>
</evidence>
<evidence type="ECO:0000256" key="1">
    <source>
        <dbReference type="SAM" id="Phobius"/>
    </source>
</evidence>
<name>A0A158JQ77_CABCO</name>
<keyword evidence="1" id="KW-0472">Membrane</keyword>
<sequence>MRAEHTAIYIGDWATYVFIAVLASAAFAMFCSMISMYMDLWRFDEKGELLPPQSMFPFLRSTWFIHLNTWLALTSALALVVLL</sequence>
<dbReference type="AlphaFoldDB" id="A0A158JQ77"/>
<keyword evidence="1" id="KW-1133">Transmembrane helix</keyword>
<accession>A0A158JQ77</accession>
<proteinExistence type="predicted"/>
<gene>
    <name evidence="2" type="ORF">AWB70_07247</name>
</gene>